<dbReference type="Proteomes" id="UP001589646">
    <property type="component" value="Unassembled WGS sequence"/>
</dbReference>
<comment type="caution">
    <text evidence="1">The sequence shown here is derived from an EMBL/GenBank/DDBJ whole genome shotgun (WGS) entry which is preliminary data.</text>
</comment>
<gene>
    <name evidence="1" type="ORF">ACFFRN_12975</name>
</gene>
<proteinExistence type="predicted"/>
<evidence type="ECO:0000313" key="2">
    <source>
        <dbReference type="Proteomes" id="UP001589646"/>
    </source>
</evidence>
<evidence type="ECO:0000313" key="1">
    <source>
        <dbReference type="EMBL" id="MFB9527526.1"/>
    </source>
</evidence>
<dbReference type="RefSeq" id="WP_346127279.1">
    <property type="nucleotide sequence ID" value="NZ_BAAAXC010000015.1"/>
</dbReference>
<reference evidence="1 2" key="1">
    <citation type="submission" date="2024-09" db="EMBL/GenBank/DDBJ databases">
        <authorList>
            <person name="Sun Q."/>
            <person name="Mori K."/>
        </authorList>
    </citation>
    <scope>NUCLEOTIDE SEQUENCE [LARGE SCALE GENOMIC DNA]</scope>
    <source>
        <strain evidence="1 2">JCM 3323</strain>
    </source>
</reference>
<keyword evidence="2" id="KW-1185">Reference proteome</keyword>
<sequence>MEVRGLGAVTTAFVQRDGEDGRGEAEDEVLVEVKADSLNRAPDEGAEGVS</sequence>
<protein>
    <submittedName>
        <fullName evidence="1">Uncharacterized protein</fullName>
    </submittedName>
</protein>
<accession>A0ABV5PWE1</accession>
<organism evidence="1 2">
    <name type="scientific">Nonomuraea roseola</name>
    <dbReference type="NCBI Taxonomy" id="46179"/>
    <lineage>
        <taxon>Bacteria</taxon>
        <taxon>Bacillati</taxon>
        <taxon>Actinomycetota</taxon>
        <taxon>Actinomycetes</taxon>
        <taxon>Streptosporangiales</taxon>
        <taxon>Streptosporangiaceae</taxon>
        <taxon>Nonomuraea</taxon>
    </lineage>
</organism>
<name>A0ABV5PWE1_9ACTN</name>
<dbReference type="EMBL" id="JBHMCE010000004">
    <property type="protein sequence ID" value="MFB9527526.1"/>
    <property type="molecule type" value="Genomic_DNA"/>
</dbReference>